<gene>
    <name evidence="2" type="ORF">LV83_02896</name>
</gene>
<sequence>MDIKRIFIYALLISGLASCTVDDFADDYTDPSKLAETTIGKQFTGMIMSNRQSVLPSYWDYFVIKRITSNRYTQSVGWVNVENQYVPGSAAVNDKWNNYYGFMAQYRELQKVYNGLSDEKKADNRVFMIAAATYFYDHTQQMVDLHGDIPWSEAGMLSINGGDYSKSYASYDKATDIYTTMLDDLAGFATELSSLQINPATTVEFKTQDLINNGDVNMWRRYVNSLRLKMLTRVSGTSEFSGRAKSEIAAILSNSTQFPIVADNGSNIMWDIFSLGTVIGANDFRSGLEDWNGNIAGEAILNHMVNNDDPRLTYVFQPGLNANGEYLGLDPLMNPTDQNALVLTQTLSLYNFSTISRNQYFPGILITASEVHLMAAEFYLKEGQEAMAKMHYEEAIKQSIGFYVYLRDISNNAESAAPIEPTDDAINSYLSMDGISWDAASGMDDKLSLIADQKWLHFNVVQSNENWNELRRLGKVELDFWVDNSNQQSLPPLRWMYPGSEQTYNLENYSEVQPQDKLNNTVFWDMN</sequence>
<dbReference type="InterPro" id="IPR011990">
    <property type="entry name" value="TPR-like_helical_dom_sf"/>
</dbReference>
<keyword evidence="3" id="KW-1185">Reference proteome</keyword>
<protein>
    <submittedName>
        <fullName evidence="2">SusD-like starch-binding protein associating with outer membrane</fullName>
    </submittedName>
</protein>
<dbReference type="InterPro" id="IPR041662">
    <property type="entry name" value="SusD-like_2"/>
</dbReference>
<evidence type="ECO:0000256" key="1">
    <source>
        <dbReference type="SAM" id="SignalP"/>
    </source>
</evidence>
<dbReference type="EMBL" id="QLLK01000008">
    <property type="protein sequence ID" value="RAI87979.1"/>
    <property type="molecule type" value="Genomic_DNA"/>
</dbReference>
<feature type="signal peptide" evidence="1">
    <location>
        <begin position="1"/>
        <end position="25"/>
    </location>
</feature>
<evidence type="ECO:0000313" key="2">
    <source>
        <dbReference type="EMBL" id="RAI87979.1"/>
    </source>
</evidence>
<name>A0A327P6U6_9BACT</name>
<keyword evidence="1" id="KW-0732">Signal</keyword>
<reference evidence="2 3" key="1">
    <citation type="submission" date="2018-06" db="EMBL/GenBank/DDBJ databases">
        <title>Genomic Encyclopedia of Archaeal and Bacterial Type Strains, Phase II (KMG-II): from individual species to whole genera.</title>
        <authorList>
            <person name="Goeker M."/>
        </authorList>
    </citation>
    <scope>NUCLEOTIDE SEQUENCE [LARGE SCALE GENOMIC DNA]</scope>
    <source>
        <strain evidence="2 3">DSM 23446</strain>
    </source>
</reference>
<dbReference type="Gene3D" id="1.25.40.390">
    <property type="match status" value="1"/>
</dbReference>
<dbReference type="Pfam" id="PF12771">
    <property type="entry name" value="SusD-like_2"/>
    <property type="match status" value="1"/>
</dbReference>
<dbReference type="PROSITE" id="PS51257">
    <property type="entry name" value="PROKAR_LIPOPROTEIN"/>
    <property type="match status" value="1"/>
</dbReference>
<dbReference type="SUPFAM" id="SSF48452">
    <property type="entry name" value="TPR-like"/>
    <property type="match status" value="1"/>
</dbReference>
<proteinExistence type="predicted"/>
<dbReference type="AlphaFoldDB" id="A0A327P6U6"/>
<organism evidence="2 3">
    <name type="scientific">Algoriphagus yeomjeoni</name>
    <dbReference type="NCBI Taxonomy" id="291403"/>
    <lineage>
        <taxon>Bacteria</taxon>
        <taxon>Pseudomonadati</taxon>
        <taxon>Bacteroidota</taxon>
        <taxon>Cytophagia</taxon>
        <taxon>Cytophagales</taxon>
        <taxon>Cyclobacteriaceae</taxon>
        <taxon>Algoriphagus</taxon>
    </lineage>
</organism>
<comment type="caution">
    <text evidence="2">The sequence shown here is derived from an EMBL/GenBank/DDBJ whole genome shotgun (WGS) entry which is preliminary data.</text>
</comment>
<dbReference type="Proteomes" id="UP000249610">
    <property type="component" value="Unassembled WGS sequence"/>
</dbReference>
<evidence type="ECO:0000313" key="3">
    <source>
        <dbReference type="Proteomes" id="UP000249610"/>
    </source>
</evidence>
<feature type="chain" id="PRO_5016463101" evidence="1">
    <location>
        <begin position="26"/>
        <end position="527"/>
    </location>
</feature>
<accession>A0A327P6U6</accession>
<dbReference type="RefSeq" id="WP_317046684.1">
    <property type="nucleotide sequence ID" value="NZ_QLLK01000008.1"/>
</dbReference>